<dbReference type="Pfam" id="PF03061">
    <property type="entry name" value="4HBT"/>
    <property type="match status" value="1"/>
</dbReference>
<dbReference type="SUPFAM" id="SSF54637">
    <property type="entry name" value="Thioesterase/thiol ester dehydrase-isomerase"/>
    <property type="match status" value="1"/>
</dbReference>
<dbReference type="NCBIfam" id="TIGR00369">
    <property type="entry name" value="unchar_dom_1"/>
    <property type="match status" value="1"/>
</dbReference>
<dbReference type="GO" id="GO:0061522">
    <property type="term" value="F:1,4-dihydroxy-2-naphthoyl-CoA thioesterase activity"/>
    <property type="evidence" value="ECO:0007669"/>
    <property type="project" value="TreeGrafter"/>
</dbReference>
<evidence type="ECO:0000313" key="5">
    <source>
        <dbReference type="Proteomes" id="UP000197468"/>
    </source>
</evidence>
<sequence>MSAALSPTSPNDPSSHPASRPAADPAANAGDGALAEWLAEDAAVRARFRPEHGVATMAEIAGMNGLEQMRAMLDGKLPPPPIAQTLDFTLLRADKGEVIFQGTPKFRHYNPMGTVHGGWYATLLDSALGCAVHTTLDAGRGYTTLELKINLVRALNERVPVVRAIGRVRHVGRQMATAEADLIGHDGKLYAHGSTTCLIFDPPKR</sequence>
<dbReference type="Proteomes" id="UP000197468">
    <property type="component" value="Unassembled WGS sequence"/>
</dbReference>
<feature type="domain" description="Thioesterase" evidence="3">
    <location>
        <begin position="112"/>
        <end position="189"/>
    </location>
</feature>
<keyword evidence="5" id="KW-1185">Reference proteome</keyword>
<feature type="compositionally biased region" description="Low complexity" evidence="2">
    <location>
        <begin position="12"/>
        <end position="28"/>
    </location>
</feature>
<accession>A0A246JHS2</accession>
<proteinExistence type="predicted"/>
<dbReference type="Gene3D" id="3.10.129.10">
    <property type="entry name" value="Hotdog Thioesterase"/>
    <property type="match status" value="1"/>
</dbReference>
<dbReference type="PANTHER" id="PTHR43240">
    <property type="entry name" value="1,4-DIHYDROXY-2-NAPHTHOYL-COA THIOESTERASE 1"/>
    <property type="match status" value="1"/>
</dbReference>
<gene>
    <name evidence="4" type="ORF">CDN99_07115</name>
</gene>
<dbReference type="GO" id="GO:0005829">
    <property type="term" value="C:cytosol"/>
    <property type="evidence" value="ECO:0007669"/>
    <property type="project" value="TreeGrafter"/>
</dbReference>
<evidence type="ECO:0000313" key="4">
    <source>
        <dbReference type="EMBL" id="OWQ92115.1"/>
    </source>
</evidence>
<reference evidence="4 5" key="1">
    <citation type="journal article" date="2008" name="Int. J. Syst. Evol. Microbiol.">
        <title>Description of Roseateles aquatilis sp. nov. and Roseateles terrae sp. nov., in the class Betaproteobacteria, and emended description of the genus Roseateles.</title>
        <authorList>
            <person name="Gomila M."/>
            <person name="Bowien B."/>
            <person name="Falsen E."/>
            <person name="Moore E.R."/>
            <person name="Lalucat J."/>
        </authorList>
    </citation>
    <scope>NUCLEOTIDE SEQUENCE [LARGE SCALE GENOMIC DNA]</scope>
    <source>
        <strain evidence="4 5">CCUG 48205</strain>
    </source>
</reference>
<dbReference type="RefSeq" id="WP_088384028.1">
    <property type="nucleotide sequence ID" value="NZ_NIOF01000002.1"/>
</dbReference>
<dbReference type="InterPro" id="IPR006683">
    <property type="entry name" value="Thioestr_dom"/>
</dbReference>
<dbReference type="OrthoDB" id="9813282at2"/>
<feature type="region of interest" description="Disordered" evidence="2">
    <location>
        <begin position="1"/>
        <end position="28"/>
    </location>
</feature>
<feature type="compositionally biased region" description="Polar residues" evidence="2">
    <location>
        <begin position="1"/>
        <end position="11"/>
    </location>
</feature>
<dbReference type="PANTHER" id="PTHR43240:SF1">
    <property type="entry name" value="BLR5584 PROTEIN"/>
    <property type="match status" value="1"/>
</dbReference>
<dbReference type="EMBL" id="NIOF01000002">
    <property type="protein sequence ID" value="OWQ92115.1"/>
    <property type="molecule type" value="Genomic_DNA"/>
</dbReference>
<evidence type="ECO:0000256" key="1">
    <source>
        <dbReference type="ARBA" id="ARBA00022801"/>
    </source>
</evidence>
<dbReference type="CDD" id="cd03443">
    <property type="entry name" value="PaaI_thioesterase"/>
    <property type="match status" value="1"/>
</dbReference>
<dbReference type="AlphaFoldDB" id="A0A246JHS2"/>
<evidence type="ECO:0000259" key="3">
    <source>
        <dbReference type="Pfam" id="PF03061"/>
    </source>
</evidence>
<protein>
    <submittedName>
        <fullName evidence="4">Aromatic compound catabolic protein</fullName>
    </submittedName>
</protein>
<comment type="caution">
    <text evidence="4">The sequence shown here is derived from an EMBL/GenBank/DDBJ whole genome shotgun (WGS) entry which is preliminary data.</text>
</comment>
<organism evidence="4 5">
    <name type="scientific">Roseateles aquatilis</name>
    <dbReference type="NCBI Taxonomy" id="431061"/>
    <lineage>
        <taxon>Bacteria</taxon>
        <taxon>Pseudomonadati</taxon>
        <taxon>Pseudomonadota</taxon>
        <taxon>Betaproteobacteria</taxon>
        <taxon>Burkholderiales</taxon>
        <taxon>Sphaerotilaceae</taxon>
        <taxon>Roseateles</taxon>
    </lineage>
</organism>
<dbReference type="InterPro" id="IPR029069">
    <property type="entry name" value="HotDog_dom_sf"/>
</dbReference>
<evidence type="ECO:0000256" key="2">
    <source>
        <dbReference type="SAM" id="MobiDB-lite"/>
    </source>
</evidence>
<name>A0A246JHS2_9BURK</name>
<keyword evidence="1" id="KW-0378">Hydrolase</keyword>
<dbReference type="InterPro" id="IPR003736">
    <property type="entry name" value="PAAI_dom"/>
</dbReference>